<dbReference type="AlphaFoldDB" id="A0A158RM42"/>
<dbReference type="InterPro" id="IPR002798">
    <property type="entry name" value="SpoIIM-like"/>
</dbReference>
<dbReference type="Pfam" id="PF01944">
    <property type="entry name" value="SpoIIM"/>
    <property type="match status" value="1"/>
</dbReference>
<feature type="transmembrane region" description="Helical" evidence="1">
    <location>
        <begin position="106"/>
        <end position="132"/>
    </location>
</feature>
<name>A0A158RM42_BACC3</name>
<proteinExistence type="predicted"/>
<feature type="transmembrane region" description="Helical" evidence="1">
    <location>
        <begin position="47"/>
        <end position="70"/>
    </location>
</feature>
<sequence length="168" mass="19041">MNPIKLTFKYNLKIAVTIYILSMLLSGFIFGILNIKIGEFKFSNDLGTWYTIFFHNLKIHLLLIIGGVLFSIPSLIILIINGLFGGFYIVQAFILGQFDSLIKTIFLHAIFEIPATLLSVVLSLQISFFIYYRIVKKEKFTIKLSKMLGVFLSVVLLTLIAAIIEGIR</sequence>
<feature type="transmembrane region" description="Helical" evidence="1">
    <location>
        <begin position="12"/>
        <end position="35"/>
    </location>
</feature>
<gene>
    <name evidence="2" type="ordered locus">BCA_5150</name>
</gene>
<feature type="transmembrane region" description="Helical" evidence="1">
    <location>
        <begin position="75"/>
        <end position="94"/>
    </location>
</feature>
<keyword evidence="1" id="KW-0812">Transmembrane</keyword>
<reference evidence="2 3" key="1">
    <citation type="submission" date="2009-02" db="EMBL/GenBank/DDBJ databases">
        <title>Genome sequence of Bacillus cereus 03BB102.</title>
        <authorList>
            <person name="Dodson R.J."/>
            <person name="Jackson P."/>
            <person name="Munk A.C."/>
            <person name="Brettin T."/>
            <person name="Bruce D."/>
            <person name="Detter C."/>
            <person name="Tapia R."/>
            <person name="Han C."/>
            <person name="Sutton G."/>
            <person name="Sims D."/>
        </authorList>
    </citation>
    <scope>NUCLEOTIDE SEQUENCE [LARGE SCALE GENOMIC DNA]</scope>
    <source>
        <strain evidence="2 3">03BB102</strain>
    </source>
</reference>
<keyword evidence="1" id="KW-0472">Membrane</keyword>
<keyword evidence="1" id="KW-1133">Transmembrane helix</keyword>
<evidence type="ECO:0000256" key="1">
    <source>
        <dbReference type="SAM" id="Phobius"/>
    </source>
</evidence>
<evidence type="ECO:0000313" key="2">
    <source>
        <dbReference type="EMBL" id="ACO28235.1"/>
    </source>
</evidence>
<dbReference type="RefSeq" id="WP_001068166.1">
    <property type="nucleotide sequence ID" value="NC_012472.1"/>
</dbReference>
<dbReference type="KEGG" id="bcx:BCA_5150"/>
<dbReference type="EMBL" id="CP001407">
    <property type="protein sequence ID" value="ACO28235.1"/>
    <property type="molecule type" value="Genomic_DNA"/>
</dbReference>
<dbReference type="PATRIC" id="fig|572264.18.peg.5073"/>
<protein>
    <submittedName>
        <fullName evidence="2">Integral membrane protein</fullName>
    </submittedName>
</protein>
<evidence type="ECO:0000313" key="3">
    <source>
        <dbReference type="Proteomes" id="UP000002210"/>
    </source>
</evidence>
<feature type="transmembrane region" description="Helical" evidence="1">
    <location>
        <begin position="144"/>
        <end position="164"/>
    </location>
</feature>
<accession>A0A158RM42</accession>
<dbReference type="Proteomes" id="UP000002210">
    <property type="component" value="Chromosome"/>
</dbReference>
<organism evidence="2 3">
    <name type="scientific">Bacillus cereus (strain 03BB102)</name>
    <dbReference type="NCBI Taxonomy" id="572264"/>
    <lineage>
        <taxon>Bacteria</taxon>
        <taxon>Bacillati</taxon>
        <taxon>Bacillota</taxon>
        <taxon>Bacilli</taxon>
        <taxon>Bacillales</taxon>
        <taxon>Bacillaceae</taxon>
        <taxon>Bacillus</taxon>
        <taxon>Bacillus cereus group</taxon>
    </lineage>
</organism>